<keyword evidence="6" id="KW-1185">Reference proteome</keyword>
<dbReference type="PANTHER" id="PTHR19960">
    <property type="entry name" value="TEKTIN"/>
    <property type="match status" value="1"/>
</dbReference>
<feature type="coiled-coil region" evidence="4">
    <location>
        <begin position="81"/>
        <end position="108"/>
    </location>
</feature>
<evidence type="ECO:0000313" key="5">
    <source>
        <dbReference type="EMBL" id="KAK0173016.1"/>
    </source>
</evidence>
<dbReference type="Pfam" id="PF03148">
    <property type="entry name" value="Tektin"/>
    <property type="match status" value="1"/>
</dbReference>
<evidence type="ECO:0000256" key="3">
    <source>
        <dbReference type="RuleBase" id="RU367040"/>
    </source>
</evidence>
<comment type="subcellular location">
    <subcellularLocation>
        <location evidence="3">Cytoplasm</location>
        <location evidence="3">Cytoskeleton</location>
        <location evidence="3">Cilium axoneme</location>
    </subcellularLocation>
</comment>
<protein>
    <recommendedName>
        <fullName evidence="3">Tektin</fullName>
    </recommendedName>
</protein>
<keyword evidence="3" id="KW-0966">Cell projection</keyword>
<dbReference type="GO" id="GO:0060294">
    <property type="term" value="P:cilium movement involved in cell motility"/>
    <property type="evidence" value="ECO:0007669"/>
    <property type="project" value="UniProtKB-UniRule"/>
</dbReference>
<dbReference type="PANTHER" id="PTHR19960:SF7">
    <property type="entry name" value="TEKTIN"/>
    <property type="match status" value="1"/>
</dbReference>
<dbReference type="InterPro" id="IPR000435">
    <property type="entry name" value="Tektins"/>
</dbReference>
<feature type="coiled-coil region" evidence="4">
    <location>
        <begin position="286"/>
        <end position="320"/>
    </location>
</feature>
<dbReference type="Proteomes" id="UP001168990">
    <property type="component" value="Unassembled WGS sequence"/>
</dbReference>
<feature type="coiled-coil region" evidence="4">
    <location>
        <begin position="345"/>
        <end position="372"/>
    </location>
</feature>
<evidence type="ECO:0000313" key="6">
    <source>
        <dbReference type="Proteomes" id="UP001168990"/>
    </source>
</evidence>
<dbReference type="GO" id="GO:0005634">
    <property type="term" value="C:nucleus"/>
    <property type="evidence" value="ECO:0007669"/>
    <property type="project" value="TreeGrafter"/>
</dbReference>
<dbReference type="GO" id="GO:0060271">
    <property type="term" value="P:cilium assembly"/>
    <property type="evidence" value="ECO:0007669"/>
    <property type="project" value="UniProtKB-UniRule"/>
</dbReference>
<organism evidence="5 6">
    <name type="scientific">Microctonus aethiopoides</name>
    <dbReference type="NCBI Taxonomy" id="144406"/>
    <lineage>
        <taxon>Eukaryota</taxon>
        <taxon>Metazoa</taxon>
        <taxon>Ecdysozoa</taxon>
        <taxon>Arthropoda</taxon>
        <taxon>Hexapoda</taxon>
        <taxon>Insecta</taxon>
        <taxon>Pterygota</taxon>
        <taxon>Neoptera</taxon>
        <taxon>Endopterygota</taxon>
        <taxon>Hymenoptera</taxon>
        <taxon>Apocrita</taxon>
        <taxon>Ichneumonoidea</taxon>
        <taxon>Braconidae</taxon>
        <taxon>Euphorinae</taxon>
        <taxon>Microctonus</taxon>
    </lineage>
</organism>
<evidence type="ECO:0000256" key="4">
    <source>
        <dbReference type="SAM" id="Coils"/>
    </source>
</evidence>
<name>A0AA39FP38_9HYME</name>
<comment type="similarity">
    <text evidence="1 3">Belongs to the tektin family.</text>
</comment>
<keyword evidence="2" id="KW-0963">Cytoplasm</keyword>
<keyword evidence="4" id="KW-0175">Coiled coil</keyword>
<reference evidence="5" key="2">
    <citation type="submission" date="2023-03" db="EMBL/GenBank/DDBJ databases">
        <authorList>
            <person name="Inwood S.N."/>
            <person name="Skelly J.G."/>
            <person name="Guhlin J."/>
            <person name="Harrop T.W.R."/>
            <person name="Goldson S.G."/>
            <person name="Dearden P.K."/>
        </authorList>
    </citation>
    <scope>NUCLEOTIDE SEQUENCE</scope>
    <source>
        <strain evidence="5">Irish</strain>
        <tissue evidence="5">Whole body</tissue>
    </source>
</reference>
<keyword evidence="3" id="KW-0282">Flagellum</keyword>
<dbReference type="GO" id="GO:0015630">
    <property type="term" value="C:microtubule cytoskeleton"/>
    <property type="evidence" value="ECO:0007669"/>
    <property type="project" value="UniProtKB-UniRule"/>
</dbReference>
<dbReference type="EMBL" id="JAQQBS010000002">
    <property type="protein sequence ID" value="KAK0173016.1"/>
    <property type="molecule type" value="Genomic_DNA"/>
</dbReference>
<dbReference type="GO" id="GO:0005930">
    <property type="term" value="C:axoneme"/>
    <property type="evidence" value="ECO:0007669"/>
    <property type="project" value="UniProtKB-SubCell"/>
</dbReference>
<keyword evidence="3" id="KW-0969">Cilium</keyword>
<evidence type="ECO:0000256" key="2">
    <source>
        <dbReference type="ARBA" id="ARBA00022490"/>
    </source>
</evidence>
<gene>
    <name evidence="5" type="ORF">PV328_006271</name>
</gene>
<accession>A0AA39FP38</accession>
<reference evidence="5" key="1">
    <citation type="journal article" date="2023" name="bioRxiv">
        <title>Scaffold-level genome assemblies of two parasitoid biocontrol wasps reveal the parthenogenesis mechanism and an associated novel virus.</title>
        <authorList>
            <person name="Inwood S."/>
            <person name="Skelly J."/>
            <person name="Guhlin J."/>
            <person name="Harrop T."/>
            <person name="Goldson S."/>
            <person name="Dearden P."/>
        </authorList>
    </citation>
    <scope>NUCLEOTIDE SEQUENCE</scope>
    <source>
        <strain evidence="5">Irish</strain>
        <tissue evidence="5">Whole body</tissue>
    </source>
</reference>
<comment type="caution">
    <text evidence="5">The sequence shown here is derived from an EMBL/GenBank/DDBJ whole genome shotgun (WGS) entry which is preliminary data.</text>
</comment>
<sequence length="429" mass="50401">MAESMTIYEKPTTHLSPQDWYAKQWELQQSMDSLISNAVEVRNTARTLRDETKIRTDWDTFMNNSRLEDRVKEISQWKDIFEKLLNDLAAEKNLLREARSEAENDLENIQHPLQVTAQCISMRDCRRGTELTYDEADTELKKELRVIESMRKPLTEKVQAAWEKINKLEEVTFQVNLDFEDKKDALEIDKDNANLNRNSAGISYKPNALRIPKNAHTYESWIEHCRCIKSLAESEMSDTHNFRDMMNVMRKRARNDIEAQQDATDFALRKRIYQTQKAKNDMGWETKKTEQEMELLLKEIRRLEDALRHKADAVKCAETRLENRTYRSGYELCRDEAEFGLRDEVLQLRQTKEELIAKINCAKATYNALESVLIRIKRNLDDKQHSLTTDVMCLDMRSTIKTGDRARLPNETDRNIALTHLENEIPFES</sequence>
<evidence type="ECO:0000256" key="1">
    <source>
        <dbReference type="ARBA" id="ARBA00007209"/>
    </source>
</evidence>
<dbReference type="InterPro" id="IPR048256">
    <property type="entry name" value="Tektin-like"/>
</dbReference>
<dbReference type="AlphaFoldDB" id="A0AA39FP38"/>
<proteinExistence type="inferred from homology"/>
<dbReference type="PRINTS" id="PR00511">
    <property type="entry name" value="TEKTIN"/>
</dbReference>